<keyword evidence="2 4" id="KW-0808">Transferase</keyword>
<keyword evidence="7" id="KW-1185">Reference proteome</keyword>
<dbReference type="PANTHER" id="PTHR43591:SF24">
    <property type="entry name" value="2-METHOXY-6-POLYPRENYL-1,4-BENZOQUINOL METHYLASE, MITOCHONDRIAL"/>
    <property type="match status" value="1"/>
</dbReference>
<feature type="region of interest" description="Disordered" evidence="5">
    <location>
        <begin position="21"/>
        <end position="70"/>
    </location>
</feature>
<dbReference type="Proteomes" id="UP000256970">
    <property type="component" value="Unassembled WGS sequence"/>
</dbReference>
<organism evidence="6 7">
    <name type="scientific">Tetradesmus obliquus</name>
    <name type="common">Green alga</name>
    <name type="synonym">Acutodesmus obliquus</name>
    <dbReference type="NCBI Taxonomy" id="3088"/>
    <lineage>
        <taxon>Eukaryota</taxon>
        <taxon>Viridiplantae</taxon>
        <taxon>Chlorophyta</taxon>
        <taxon>core chlorophytes</taxon>
        <taxon>Chlorophyceae</taxon>
        <taxon>CS clade</taxon>
        <taxon>Sphaeropleales</taxon>
        <taxon>Scenedesmaceae</taxon>
        <taxon>Tetradesmus</taxon>
    </lineage>
</organism>
<dbReference type="InterPro" id="IPR032904">
    <property type="entry name" value="MenG"/>
</dbReference>
<dbReference type="GO" id="GO:0052624">
    <property type="term" value="F:2-phytyl-1,4-naphthoquinone methyltransferase activity"/>
    <property type="evidence" value="ECO:0007669"/>
    <property type="project" value="UniProtKB-UniRule"/>
</dbReference>
<dbReference type="Pfam" id="PF01209">
    <property type="entry name" value="Ubie_methyltran"/>
    <property type="match status" value="1"/>
</dbReference>
<dbReference type="Gene3D" id="3.40.50.150">
    <property type="entry name" value="Vaccinia Virus protein VP39"/>
    <property type="match status" value="1"/>
</dbReference>
<evidence type="ECO:0000256" key="5">
    <source>
        <dbReference type="SAM" id="MobiDB-lite"/>
    </source>
</evidence>
<dbReference type="PROSITE" id="PS01183">
    <property type="entry name" value="UBIE_1"/>
    <property type="match status" value="1"/>
</dbReference>
<keyword evidence="4" id="KW-0934">Plastid</keyword>
<feature type="compositionally biased region" description="Low complexity" evidence="5">
    <location>
        <begin position="21"/>
        <end position="31"/>
    </location>
</feature>
<evidence type="ECO:0000256" key="3">
    <source>
        <dbReference type="ARBA" id="ARBA00022691"/>
    </source>
</evidence>
<dbReference type="PROSITE" id="PS51608">
    <property type="entry name" value="SAM_MT_UBIE"/>
    <property type="match status" value="1"/>
</dbReference>
<protein>
    <recommendedName>
        <fullName evidence="4">2-phytyl-1,4-beta-naphthoquinone methyltransferase, chloroplastic</fullName>
        <ecNumber evidence="4">2.1.1.329</ecNumber>
    </recommendedName>
    <alternativeName>
        <fullName evidence="4">Demethylphylloquinone methyltransferase</fullName>
    </alternativeName>
    <alternativeName>
        <fullName evidence="4">Menaquinone biosynthesis methyltransferase ubiE-like protein</fullName>
    </alternativeName>
</protein>
<keyword evidence="4" id="KW-0150">Chloroplast</keyword>
<dbReference type="HAMAP" id="MF_01813">
    <property type="entry name" value="MenG_UbiE_methyltr"/>
    <property type="match status" value="1"/>
</dbReference>
<evidence type="ECO:0000256" key="4">
    <source>
        <dbReference type="HAMAP-Rule" id="MF_03192"/>
    </source>
</evidence>
<dbReference type="NCBIfam" id="NF001244">
    <property type="entry name" value="PRK00216.1-5"/>
    <property type="match status" value="1"/>
</dbReference>
<name>A0A383WDI6_TETOB</name>
<dbReference type="HAMAP" id="MF_01982">
    <property type="entry name" value="MenG_phylloquinone_subfam"/>
    <property type="match status" value="1"/>
</dbReference>
<dbReference type="InterPro" id="IPR029063">
    <property type="entry name" value="SAM-dependent_MTases_sf"/>
</dbReference>
<proteinExistence type="inferred from homology"/>
<dbReference type="InterPro" id="IPR023576">
    <property type="entry name" value="UbiE/COQ5_MeTrFase_CS"/>
</dbReference>
<keyword evidence="3 4" id="KW-0949">S-adenosyl-L-methionine</keyword>
<dbReference type="PANTHER" id="PTHR43591">
    <property type="entry name" value="METHYLTRANSFERASE"/>
    <property type="match status" value="1"/>
</dbReference>
<gene>
    <name evidence="4" type="primary">MENG</name>
    <name evidence="6" type="ORF">BQ4739_LOCUS15953</name>
</gene>
<dbReference type="GO" id="GO:0032259">
    <property type="term" value="P:methylation"/>
    <property type="evidence" value="ECO:0007669"/>
    <property type="project" value="UniProtKB-KW"/>
</dbReference>
<comment type="function">
    <text evidence="4">Involved in the biosynthesis of phylloquinone (vitamin K1). Methyltransferase required for the conversion of 2-phytyl-1,4-beta-naphthoquinol to phylloquinol.</text>
</comment>
<sequence>MQCSQHRTAVSHDTVARGTLRRTSCTQCSSSRPRRRPVVQATSSSSSSSNQGVEELPGPRNAFVPGQESESRRQLFNRISPVYDELNDRLSLGQHRVWKRMAVKWAGAAPGQRALDVCCGSGDLALLLAAAVGQGGSVTGLDFAADMLQDASSREAAATADAPWQRSAKVTWVQGDALELPFDDASFDAATMGYGLRNVADIPKALAELRRVLVPGGKAAVLDFNNSSQPLVDSLQGLLLEQVVVPAAASYGLGDEYRYLRPSIKRFPNGREQEALARQVGFRSAVHYEIGFGMMGCLVATK</sequence>
<dbReference type="EMBL" id="FNXT01001239">
    <property type="protein sequence ID" value="SZX75677.1"/>
    <property type="molecule type" value="Genomic_DNA"/>
</dbReference>
<dbReference type="GO" id="GO:0042372">
    <property type="term" value="P:phylloquinone biosynthetic process"/>
    <property type="evidence" value="ECO:0007669"/>
    <property type="project" value="UniProtKB-UniRule"/>
</dbReference>
<dbReference type="NCBIfam" id="TIGR01934">
    <property type="entry name" value="MenG_MenH_UbiE"/>
    <property type="match status" value="1"/>
</dbReference>
<comment type="similarity">
    <text evidence="4">Belongs to the class I-like SAM-binding methyltransferase superfamily. MenG/UbiE family.</text>
</comment>
<evidence type="ECO:0000256" key="1">
    <source>
        <dbReference type="ARBA" id="ARBA00022603"/>
    </source>
</evidence>
<dbReference type="EC" id="2.1.1.329" evidence="4"/>
<dbReference type="CDD" id="cd02440">
    <property type="entry name" value="AdoMet_MTases"/>
    <property type="match status" value="1"/>
</dbReference>
<dbReference type="AlphaFoldDB" id="A0A383WDI6"/>
<comment type="subcellular location">
    <subcellularLocation>
        <location evidence="4">Plastid</location>
        <location evidence="4">Chloroplast</location>
    </subcellularLocation>
</comment>
<evidence type="ECO:0000313" key="6">
    <source>
        <dbReference type="EMBL" id="SZX75677.1"/>
    </source>
</evidence>
<evidence type="ECO:0000256" key="2">
    <source>
        <dbReference type="ARBA" id="ARBA00022679"/>
    </source>
</evidence>
<dbReference type="GO" id="GO:0009507">
    <property type="term" value="C:chloroplast"/>
    <property type="evidence" value="ECO:0007669"/>
    <property type="project" value="UniProtKB-SubCell"/>
</dbReference>
<accession>A0A383WDI6</accession>
<keyword evidence="1 4" id="KW-0489">Methyltransferase</keyword>
<reference evidence="6 7" key="1">
    <citation type="submission" date="2016-10" db="EMBL/GenBank/DDBJ databases">
        <authorList>
            <person name="Cai Z."/>
        </authorList>
    </citation>
    <scope>NUCLEOTIDE SEQUENCE [LARGE SCALE GENOMIC DNA]</scope>
</reference>
<dbReference type="SUPFAM" id="SSF53335">
    <property type="entry name" value="S-adenosyl-L-methionine-dependent methyltransferases"/>
    <property type="match status" value="1"/>
</dbReference>
<evidence type="ECO:0000313" key="7">
    <source>
        <dbReference type="Proteomes" id="UP000256970"/>
    </source>
</evidence>
<comment type="catalytic activity">
    <reaction evidence="4">
        <text>demethylphylloquinol + S-adenosyl-L-methionine = phylloquinol + S-adenosyl-L-homocysteine + H(+)</text>
        <dbReference type="Rhea" id="RHEA:40551"/>
        <dbReference type="ChEBI" id="CHEBI:15378"/>
        <dbReference type="ChEBI" id="CHEBI:28433"/>
        <dbReference type="ChEBI" id="CHEBI:57856"/>
        <dbReference type="ChEBI" id="CHEBI:59789"/>
        <dbReference type="ChEBI" id="CHEBI:87844"/>
        <dbReference type="EC" id="2.1.1.329"/>
    </reaction>
</comment>
<feature type="compositionally biased region" description="Low complexity" evidence="5">
    <location>
        <begin position="38"/>
        <end position="49"/>
    </location>
</feature>
<dbReference type="InterPro" id="IPR004033">
    <property type="entry name" value="UbiE/COQ5_MeTrFase"/>
</dbReference>
<dbReference type="STRING" id="3088.A0A383WDI6"/>